<dbReference type="KEGG" id="adu:107465426"/>
<dbReference type="PANTHER" id="PTHR45835:SF99">
    <property type="entry name" value="CHROMO DOMAIN-CONTAINING PROTEIN-RELATED"/>
    <property type="match status" value="1"/>
</dbReference>
<accession>A0A6P4BHE8</accession>
<proteinExistence type="predicted"/>
<dbReference type="InterPro" id="IPR041588">
    <property type="entry name" value="Integrase_H2C2"/>
</dbReference>
<sequence length="160" mass="18981">MYRDLKAIFWWPVMKNDMAEYVSKCLSYQKVKIEHQRLFGTLQPLEVPHWKWESIVMDFVLGLPRTRAGFYVVWSRQKSYADQRQKPLEFEEGDHVFLKLQKYTPDANHVLEPESVQLKEDLTLPVAPFKIDDTSIKLLHEKEVLYDKYGLGSVYVNIED</sequence>
<dbReference type="AlphaFoldDB" id="A0A6P4BHE8"/>
<reference evidence="2" key="1">
    <citation type="journal article" date="2016" name="Nat. Genet.">
        <title>The genome sequences of Arachis duranensis and Arachis ipaensis, the diploid ancestors of cultivated peanut.</title>
        <authorList>
            <person name="Bertioli D.J."/>
            <person name="Cannon S.B."/>
            <person name="Froenicke L."/>
            <person name="Huang G."/>
            <person name="Farmer A.D."/>
            <person name="Cannon E.K."/>
            <person name="Liu X."/>
            <person name="Gao D."/>
            <person name="Clevenger J."/>
            <person name="Dash S."/>
            <person name="Ren L."/>
            <person name="Moretzsohn M.C."/>
            <person name="Shirasawa K."/>
            <person name="Huang W."/>
            <person name="Vidigal B."/>
            <person name="Abernathy B."/>
            <person name="Chu Y."/>
            <person name="Niederhuth C.E."/>
            <person name="Umale P."/>
            <person name="Araujo A.C."/>
            <person name="Kozik A."/>
            <person name="Kim K.D."/>
            <person name="Burow M.D."/>
            <person name="Varshney R.K."/>
            <person name="Wang X."/>
            <person name="Zhang X."/>
            <person name="Barkley N."/>
            <person name="Guimaraes P.M."/>
            <person name="Isobe S."/>
            <person name="Guo B."/>
            <person name="Liao B."/>
            <person name="Stalker H.T."/>
            <person name="Schmitz R.J."/>
            <person name="Scheffler B.E."/>
            <person name="Leal-Bertioli S.C."/>
            <person name="Xun X."/>
            <person name="Jackson S.A."/>
            <person name="Michelmore R."/>
            <person name="Ozias-Akins P."/>
        </authorList>
    </citation>
    <scope>NUCLEOTIDE SEQUENCE [LARGE SCALE GENOMIC DNA]</scope>
    <source>
        <strain evidence="2">cv. V14167</strain>
    </source>
</reference>
<dbReference type="Pfam" id="PF17921">
    <property type="entry name" value="Integrase_H2C2"/>
    <property type="match status" value="1"/>
</dbReference>
<organism evidence="2 3">
    <name type="scientific">Arachis duranensis</name>
    <name type="common">Wild peanut</name>
    <dbReference type="NCBI Taxonomy" id="130453"/>
    <lineage>
        <taxon>Eukaryota</taxon>
        <taxon>Viridiplantae</taxon>
        <taxon>Streptophyta</taxon>
        <taxon>Embryophyta</taxon>
        <taxon>Tracheophyta</taxon>
        <taxon>Spermatophyta</taxon>
        <taxon>Magnoliopsida</taxon>
        <taxon>eudicotyledons</taxon>
        <taxon>Gunneridae</taxon>
        <taxon>Pentapetalae</taxon>
        <taxon>rosids</taxon>
        <taxon>fabids</taxon>
        <taxon>Fabales</taxon>
        <taxon>Fabaceae</taxon>
        <taxon>Papilionoideae</taxon>
        <taxon>50 kb inversion clade</taxon>
        <taxon>dalbergioids sensu lato</taxon>
        <taxon>Dalbergieae</taxon>
        <taxon>Pterocarpus clade</taxon>
        <taxon>Arachis</taxon>
    </lineage>
</organism>
<evidence type="ECO:0000313" key="3">
    <source>
        <dbReference type="RefSeq" id="XP_015939891.1"/>
    </source>
</evidence>
<name>A0A6P4BHE8_ARADU</name>
<dbReference type="Proteomes" id="UP000515211">
    <property type="component" value="Chromosome 9"/>
</dbReference>
<dbReference type="PANTHER" id="PTHR45835">
    <property type="entry name" value="YALI0A06105P"/>
    <property type="match status" value="1"/>
</dbReference>
<dbReference type="GeneID" id="107465426"/>
<dbReference type="Gene3D" id="1.10.340.70">
    <property type="match status" value="1"/>
</dbReference>
<keyword evidence="2" id="KW-1185">Reference proteome</keyword>
<feature type="domain" description="Integrase zinc-binding" evidence="1">
    <location>
        <begin position="1"/>
        <end position="32"/>
    </location>
</feature>
<protein>
    <submittedName>
        <fullName evidence="3">Uncharacterized protein LOC107465426</fullName>
    </submittedName>
</protein>
<evidence type="ECO:0000313" key="2">
    <source>
        <dbReference type="Proteomes" id="UP000515211"/>
    </source>
</evidence>
<evidence type="ECO:0000259" key="1">
    <source>
        <dbReference type="Pfam" id="PF17921"/>
    </source>
</evidence>
<reference evidence="3" key="2">
    <citation type="submission" date="2025-08" db="UniProtKB">
        <authorList>
            <consortium name="RefSeq"/>
        </authorList>
    </citation>
    <scope>IDENTIFICATION</scope>
    <source>
        <tissue evidence="3">Whole plant</tissue>
    </source>
</reference>
<gene>
    <name evidence="3" type="primary">LOC107465426</name>
</gene>
<dbReference type="RefSeq" id="XP_015939891.1">
    <property type="nucleotide sequence ID" value="XM_016084405.1"/>
</dbReference>